<evidence type="ECO:0000313" key="9">
    <source>
        <dbReference type="Proteomes" id="UP001652621"/>
    </source>
</evidence>
<gene>
    <name evidence="10" type="primary">LOC101894332</name>
</gene>
<feature type="compositionally biased region" description="Basic and acidic residues" evidence="7">
    <location>
        <begin position="51"/>
        <end position="65"/>
    </location>
</feature>
<feature type="region of interest" description="Disordered" evidence="7">
    <location>
        <begin position="185"/>
        <end position="246"/>
    </location>
</feature>
<dbReference type="PROSITE" id="PS51515">
    <property type="entry name" value="BIN3_SAM"/>
    <property type="match status" value="1"/>
</dbReference>
<evidence type="ECO:0000256" key="3">
    <source>
        <dbReference type="ARBA" id="ARBA00022679"/>
    </source>
</evidence>
<evidence type="ECO:0000256" key="5">
    <source>
        <dbReference type="PROSITE-ProRule" id="PRU00848"/>
    </source>
</evidence>
<dbReference type="InterPro" id="IPR010675">
    <property type="entry name" value="Bin3_C"/>
</dbReference>
<dbReference type="InterPro" id="IPR029063">
    <property type="entry name" value="SAM-dependent_MTases_sf"/>
</dbReference>
<sequence>MQTVVFVNKTKQNVYLLALQNQTCDFKNQVNFETTLNMNLKTQEVLSNSENEIKEHTSNKRKCSDDESGDIPQCKKNAYAEEGIIKPVEDVKEFLNQEQFIESKEVANEVLKNGATRSPCRTGDAVTNIVSEKGHEAKPVENVNKSPSLRGEIVDSGVNNEATENATKSLENNLDSKIAACNTENANIVEDEEEPSGTKKAKHRQEDATKSTQAENSTKSPDKTKKPPNTFVPQSPKKRLEFEGKANDTTKKKAKFIYGNYSQYYGYRNKDKDFHDIRLDVFAEHRELFANKQILDIGCNSGFITMEVAKRFEVKSIAGLDIDKHLINQAIKQLTRHKKSLPLNNELRKQHKFPFNVTFVHGNYVLRDAVLLEIERPQFDVILCLSITKWIHLNFGDDGLKLAFKRMYLQLKPKGILILEAQPFDNYSRRKKMTEQIFTNYKNMKFFPNNFEEYLLSSEVGFTKVQLMGVPDHCEKGFKRPIQIFYKN</sequence>
<dbReference type="GeneID" id="101894332"/>
<dbReference type="CDD" id="cd02440">
    <property type="entry name" value="AdoMet_MTases"/>
    <property type="match status" value="1"/>
</dbReference>
<keyword evidence="4 5" id="KW-0949">S-adenosyl-L-methionine</keyword>
<evidence type="ECO:0000256" key="7">
    <source>
        <dbReference type="SAM" id="MobiDB-lite"/>
    </source>
</evidence>
<protein>
    <recommendedName>
        <fullName evidence="6">RNA methyltransferase</fullName>
        <ecNumber evidence="6">2.1.1.-</ecNumber>
    </recommendedName>
</protein>
<dbReference type="Gene3D" id="3.40.50.150">
    <property type="entry name" value="Vaccinia Virus protein VP39"/>
    <property type="match status" value="1"/>
</dbReference>
<evidence type="ECO:0000313" key="10">
    <source>
        <dbReference type="RefSeq" id="XP_005183142.2"/>
    </source>
</evidence>
<keyword evidence="3 6" id="KW-0808">Transferase</keyword>
<dbReference type="FunFam" id="3.40.50.150:FF:000083">
    <property type="entry name" value="7SK snRNA methylphosphate capping enzyme"/>
    <property type="match status" value="1"/>
</dbReference>
<dbReference type="SUPFAM" id="SSF53335">
    <property type="entry name" value="S-adenosyl-L-methionine-dependent methyltransferases"/>
    <property type="match status" value="1"/>
</dbReference>
<evidence type="ECO:0000259" key="8">
    <source>
        <dbReference type="PROSITE" id="PS51515"/>
    </source>
</evidence>
<dbReference type="PANTHER" id="PTHR12315">
    <property type="entry name" value="BICOID-INTERACTING PROTEIN RELATED"/>
    <property type="match status" value="1"/>
</dbReference>
<dbReference type="GO" id="GO:0008173">
    <property type="term" value="F:RNA methyltransferase activity"/>
    <property type="evidence" value="ECO:0007669"/>
    <property type="project" value="UniProtKB-UniRule"/>
</dbReference>
<dbReference type="GO" id="GO:0040031">
    <property type="term" value="P:snRNA modification"/>
    <property type="evidence" value="ECO:0007669"/>
    <property type="project" value="TreeGrafter"/>
</dbReference>
<accession>A0A9J7CSJ6</accession>
<dbReference type="KEGG" id="mde:101894332"/>
<dbReference type="GO" id="GO:0017069">
    <property type="term" value="F:snRNA binding"/>
    <property type="evidence" value="ECO:0007669"/>
    <property type="project" value="TreeGrafter"/>
</dbReference>
<dbReference type="InterPro" id="IPR024160">
    <property type="entry name" value="BIN3_SAM-bd_dom"/>
</dbReference>
<organism evidence="9 10">
    <name type="scientific">Musca domestica</name>
    <name type="common">House fly</name>
    <dbReference type="NCBI Taxonomy" id="7370"/>
    <lineage>
        <taxon>Eukaryota</taxon>
        <taxon>Metazoa</taxon>
        <taxon>Ecdysozoa</taxon>
        <taxon>Arthropoda</taxon>
        <taxon>Hexapoda</taxon>
        <taxon>Insecta</taxon>
        <taxon>Pterygota</taxon>
        <taxon>Neoptera</taxon>
        <taxon>Endopterygota</taxon>
        <taxon>Diptera</taxon>
        <taxon>Brachycera</taxon>
        <taxon>Muscomorpha</taxon>
        <taxon>Muscoidea</taxon>
        <taxon>Muscidae</taxon>
        <taxon>Musca</taxon>
    </lineage>
</organism>
<dbReference type="VEuPathDB" id="VectorBase:MDOMA2_011713"/>
<keyword evidence="2 6" id="KW-0489">Methyltransferase</keyword>
<dbReference type="EC" id="2.1.1.-" evidence="6"/>
<dbReference type="OrthoDB" id="10017101at2759"/>
<dbReference type="Proteomes" id="UP001652621">
    <property type="component" value="Unplaced"/>
</dbReference>
<reference evidence="10" key="1">
    <citation type="submission" date="2025-08" db="UniProtKB">
        <authorList>
            <consortium name="RefSeq"/>
        </authorList>
    </citation>
    <scope>IDENTIFICATION</scope>
    <source>
        <strain evidence="10">Aabys</strain>
        <tissue evidence="10">Whole body</tissue>
    </source>
</reference>
<dbReference type="AlphaFoldDB" id="A0A9J7CSJ6"/>
<feature type="domain" description="Bin3-type SAM" evidence="8">
    <location>
        <begin position="276"/>
        <end position="488"/>
    </location>
</feature>
<evidence type="ECO:0000256" key="4">
    <source>
        <dbReference type="ARBA" id="ARBA00022691"/>
    </source>
</evidence>
<dbReference type="GO" id="GO:0032259">
    <property type="term" value="P:methylation"/>
    <property type="evidence" value="ECO:0007669"/>
    <property type="project" value="UniProtKB-KW"/>
</dbReference>
<dbReference type="RefSeq" id="XP_005183142.2">
    <property type="nucleotide sequence ID" value="XM_005183085.4"/>
</dbReference>
<evidence type="ECO:0000256" key="2">
    <source>
        <dbReference type="ARBA" id="ARBA00022603"/>
    </source>
</evidence>
<proteinExistence type="inferred from homology"/>
<feature type="region of interest" description="Disordered" evidence="7">
    <location>
        <begin position="131"/>
        <end position="159"/>
    </location>
</feature>
<feature type="region of interest" description="Disordered" evidence="7">
    <location>
        <begin position="50"/>
        <end position="70"/>
    </location>
</feature>
<dbReference type="Pfam" id="PF06859">
    <property type="entry name" value="Bin3"/>
    <property type="match status" value="1"/>
</dbReference>
<keyword evidence="9" id="KW-1185">Reference proteome</keyword>
<comment type="similarity">
    <text evidence="1 6">Belongs to the methyltransferase superfamily.</text>
</comment>
<dbReference type="PANTHER" id="PTHR12315:SF0">
    <property type="entry name" value="7SK SNRNA METHYLPHOSPHATE CAPPING ENZYME"/>
    <property type="match status" value="1"/>
</dbReference>
<dbReference type="InterPro" id="IPR039772">
    <property type="entry name" value="Bin3-like"/>
</dbReference>
<dbReference type="GO" id="GO:0008171">
    <property type="term" value="F:O-methyltransferase activity"/>
    <property type="evidence" value="ECO:0007669"/>
    <property type="project" value="UniProtKB-UniRule"/>
</dbReference>
<evidence type="ECO:0000256" key="1">
    <source>
        <dbReference type="ARBA" id="ARBA00008361"/>
    </source>
</evidence>
<evidence type="ECO:0000256" key="6">
    <source>
        <dbReference type="RuleBase" id="RU367087"/>
    </source>
</evidence>
<name>A0A9J7CSJ6_MUSDO</name>